<evidence type="ECO:0008006" key="4">
    <source>
        <dbReference type="Google" id="ProtNLM"/>
    </source>
</evidence>
<feature type="compositionally biased region" description="Polar residues" evidence="1">
    <location>
        <begin position="223"/>
        <end position="232"/>
    </location>
</feature>
<organism evidence="2 3">
    <name type="scientific">Streptomyces virginiae</name>
    <name type="common">Streptomyces cinnamonensis</name>
    <dbReference type="NCBI Taxonomy" id="1961"/>
    <lineage>
        <taxon>Bacteria</taxon>
        <taxon>Bacillati</taxon>
        <taxon>Actinomycetota</taxon>
        <taxon>Actinomycetes</taxon>
        <taxon>Kitasatosporales</taxon>
        <taxon>Streptomycetaceae</taxon>
        <taxon>Streptomyces</taxon>
    </lineage>
</organism>
<dbReference type="EMBL" id="BNDV01000008">
    <property type="protein sequence ID" value="GHI14302.1"/>
    <property type="molecule type" value="Genomic_DNA"/>
</dbReference>
<reference evidence="3" key="1">
    <citation type="submission" date="2020-09" db="EMBL/GenBank/DDBJ databases">
        <title>Whole genome shotgun sequence of Streptomyces cinnamonensis NBRC 15873.</title>
        <authorList>
            <person name="Komaki H."/>
            <person name="Tamura T."/>
        </authorList>
    </citation>
    <scope>NUCLEOTIDE SEQUENCE [LARGE SCALE GENOMIC DNA]</scope>
    <source>
        <strain evidence="3">NBRC 15873</strain>
    </source>
</reference>
<feature type="region of interest" description="Disordered" evidence="1">
    <location>
        <begin position="146"/>
        <end position="177"/>
    </location>
</feature>
<sequence length="379" mass="39633">MARIRTIKPEAFESEDLAAVDVTAMVTFFGLLTQADDSGRFRDHPAVIAGRLWALRPEHTPAHVAGDLEQLAAAGLVCRYTGCDGKSWLHIVTWDRHQKINRASDSRLPRCPTHEAAKACGECDLPQCHTQMRAGESLRQGFPEAHEAPADTIGGGDSMTDHGALTRTVPSDSPAFNLTVTRATLAQDGEIEATSPPCQPPASPARESAGQGDATQAGGKTGATFTEGSRSGSRILDPGSSRRGRGAPALGSSPETALEAADASEWSAKVLMAEYLRGCPGGRPPKKVLGHLGKEIRSLLDEGYGPDILRPALDRLRAKGLNPSVLPSLVNELLNAGPAPSSSSSPPSASGAGLWASASPAYTPYLNPTEPAGIFGVAL</sequence>
<proteinExistence type="predicted"/>
<comment type="caution">
    <text evidence="2">The sequence shown here is derived from an EMBL/GenBank/DDBJ whole genome shotgun (WGS) entry which is preliminary data.</text>
</comment>
<gene>
    <name evidence="2" type="ORF">Scinn_37650</name>
</gene>
<keyword evidence="3" id="KW-1185">Reference proteome</keyword>
<evidence type="ECO:0000313" key="2">
    <source>
        <dbReference type="EMBL" id="GHI14302.1"/>
    </source>
</evidence>
<protein>
    <recommendedName>
        <fullName evidence="4">Phage or prophage related protein</fullName>
    </recommendedName>
</protein>
<name>A0ABQ3NNE5_STRVG</name>
<feature type="region of interest" description="Disordered" evidence="1">
    <location>
        <begin position="191"/>
        <end position="258"/>
    </location>
</feature>
<evidence type="ECO:0000313" key="3">
    <source>
        <dbReference type="Proteomes" id="UP000660554"/>
    </source>
</evidence>
<dbReference type="RefSeq" id="WP_191869045.1">
    <property type="nucleotide sequence ID" value="NZ_BMRU01000011.1"/>
</dbReference>
<evidence type="ECO:0000256" key="1">
    <source>
        <dbReference type="SAM" id="MobiDB-lite"/>
    </source>
</evidence>
<dbReference type="Proteomes" id="UP000660554">
    <property type="component" value="Unassembled WGS sequence"/>
</dbReference>
<dbReference type="GeneID" id="86952286"/>
<accession>A0ABQ3NNE5</accession>
<feature type="compositionally biased region" description="Polar residues" evidence="1">
    <location>
        <begin position="168"/>
        <end position="177"/>
    </location>
</feature>